<keyword evidence="2" id="KW-1185">Reference proteome</keyword>
<dbReference type="AlphaFoldDB" id="A0A2R6PG98"/>
<accession>A0A2R6PG98</accession>
<dbReference type="PANTHER" id="PTHR35567">
    <property type="entry name" value="MALATE DEHYDROGENASE (AFU_ORTHOLOGUE AFUA_2G13800)"/>
    <property type="match status" value="1"/>
</dbReference>
<evidence type="ECO:0000313" key="1">
    <source>
        <dbReference type="EMBL" id="PSR90836.1"/>
    </source>
</evidence>
<gene>
    <name evidence="1" type="ORF">PHLCEN_2v4805</name>
</gene>
<evidence type="ECO:0000313" key="2">
    <source>
        <dbReference type="Proteomes" id="UP000186601"/>
    </source>
</evidence>
<dbReference type="Pfam" id="PF11937">
    <property type="entry name" value="DUF3455"/>
    <property type="match status" value="1"/>
</dbReference>
<reference evidence="1 2" key="1">
    <citation type="submission" date="2018-02" db="EMBL/GenBank/DDBJ databases">
        <title>Genome sequence of the basidiomycete white-rot fungus Phlebia centrifuga.</title>
        <authorList>
            <person name="Granchi Z."/>
            <person name="Peng M."/>
            <person name="de Vries R.P."/>
            <person name="Hilden K."/>
            <person name="Makela M.R."/>
            <person name="Grigoriev I."/>
            <person name="Riley R."/>
        </authorList>
    </citation>
    <scope>NUCLEOTIDE SEQUENCE [LARGE SCALE GENOMIC DNA]</scope>
    <source>
        <strain evidence="1 2">FBCC195</strain>
    </source>
</reference>
<name>A0A2R6PG98_9APHY</name>
<proteinExistence type="predicted"/>
<dbReference type="InterPro" id="IPR021851">
    <property type="entry name" value="DUF3455"/>
</dbReference>
<comment type="caution">
    <text evidence="1">The sequence shown here is derived from an EMBL/GenBank/DDBJ whole genome shotgun (WGS) entry which is preliminary data.</text>
</comment>
<dbReference type="Proteomes" id="UP000186601">
    <property type="component" value="Unassembled WGS sequence"/>
</dbReference>
<dbReference type="EMBL" id="MLYV02000489">
    <property type="protein sequence ID" value="PSR90836.1"/>
    <property type="molecule type" value="Genomic_DNA"/>
</dbReference>
<dbReference type="OrthoDB" id="1859733at2759"/>
<protein>
    <submittedName>
        <fullName evidence="1">Uncharacterized protein</fullName>
    </submittedName>
</protein>
<organism evidence="1 2">
    <name type="scientific">Hermanssonia centrifuga</name>
    <dbReference type="NCBI Taxonomy" id="98765"/>
    <lineage>
        <taxon>Eukaryota</taxon>
        <taxon>Fungi</taxon>
        <taxon>Dikarya</taxon>
        <taxon>Basidiomycota</taxon>
        <taxon>Agaricomycotina</taxon>
        <taxon>Agaricomycetes</taxon>
        <taxon>Polyporales</taxon>
        <taxon>Meruliaceae</taxon>
        <taxon>Hermanssonia</taxon>
    </lineage>
</organism>
<dbReference type="PANTHER" id="PTHR35567:SF1">
    <property type="entry name" value="CONSERVED FUNGAL PROTEIN (AFU_ORTHOLOGUE AFUA_1G14230)"/>
    <property type="match status" value="1"/>
</dbReference>
<sequence>MFKSMLLALFVSTVLAVPAVKREDLCDVHSVTLDLPSSETGTPLATPLASGPVFIGLGVGVQNYTCTTTGTYTNVGALAELFDISCLSPSNYNNVTDAAWYIWETAPADLTAAEVIAALAASPFILGQHYFITNPITGSGLSPKWDFTSASEAGHPDAYVVGAKTGDISSPTDPTVNIDWLSLSGAQGDLASQIFRVQTRGGQPPASCTPGSDEIEVRYASQYWFYGGSF</sequence>